<dbReference type="Pfam" id="PF08282">
    <property type="entry name" value="Hydrolase_3"/>
    <property type="match status" value="1"/>
</dbReference>
<accession>A0A1C0YK24</accession>
<dbReference type="Gene3D" id="3.40.50.1000">
    <property type="entry name" value="HAD superfamily/HAD-like"/>
    <property type="match status" value="1"/>
</dbReference>
<dbReference type="PANTHER" id="PTHR10000:SF25">
    <property type="entry name" value="PHOSPHATASE YKRA-RELATED"/>
    <property type="match status" value="1"/>
</dbReference>
<dbReference type="RefSeq" id="WP_066543119.1">
    <property type="nucleotide sequence ID" value="NZ_MASJ01000003.1"/>
</dbReference>
<protein>
    <submittedName>
        <fullName evidence="1">Hydrolase Cof</fullName>
    </submittedName>
</protein>
<dbReference type="NCBIfam" id="TIGR00099">
    <property type="entry name" value="Cof-subfamily"/>
    <property type="match status" value="1"/>
</dbReference>
<dbReference type="SUPFAM" id="SSF56784">
    <property type="entry name" value="HAD-like"/>
    <property type="match status" value="1"/>
</dbReference>
<gene>
    <name evidence="1" type="ORF">A6M13_09505</name>
</gene>
<dbReference type="InterPro" id="IPR000150">
    <property type="entry name" value="Cof"/>
</dbReference>
<dbReference type="GO" id="GO:0000287">
    <property type="term" value="F:magnesium ion binding"/>
    <property type="evidence" value="ECO:0007669"/>
    <property type="project" value="TreeGrafter"/>
</dbReference>
<dbReference type="STRING" id="33978.A6M13_09505"/>
<dbReference type="GO" id="GO:0005829">
    <property type="term" value="C:cytosol"/>
    <property type="evidence" value="ECO:0007669"/>
    <property type="project" value="TreeGrafter"/>
</dbReference>
<dbReference type="Proteomes" id="UP000093199">
    <property type="component" value="Unassembled WGS sequence"/>
</dbReference>
<dbReference type="PROSITE" id="PS01229">
    <property type="entry name" value="COF_2"/>
    <property type="match status" value="1"/>
</dbReference>
<dbReference type="SFLD" id="SFLDG01144">
    <property type="entry name" value="C2.B.4:_PGP_Like"/>
    <property type="match status" value="1"/>
</dbReference>
<comment type="caution">
    <text evidence="1">The sequence shown here is derived from an EMBL/GenBank/DDBJ whole genome shotgun (WGS) entry which is preliminary data.</text>
</comment>
<dbReference type="AlphaFoldDB" id="A0A1C0YK24"/>
<dbReference type="NCBIfam" id="TIGR01484">
    <property type="entry name" value="HAD-SF-IIB"/>
    <property type="match status" value="1"/>
</dbReference>
<sequence>MQQKLLFFDVDGTLYNSDKQLPASAKQAITQAKQNGHIVAIATGRGPFMIDHIRQELDVQTFVSYNGQYVVHQNEVIFTDGLTKEELSAIIAFAKKRHEPVVFMTATEMIASVPEHAHIGQSLATLKYDYPRVDATYFEHSPVYQLLLYVTAAEEAVYKEAFPHVQLVRWHPYSCDVLPKEGSKARGIQKLATALGFSMEDVIAFGDGLNDVQMLQAAGVGVCMGNGHPEAKRVADIVVGHVDEDGLAKAMQQLQLI</sequence>
<dbReference type="SFLD" id="SFLDG01140">
    <property type="entry name" value="C2.B:_Phosphomannomutase_and_P"/>
    <property type="match status" value="1"/>
</dbReference>
<dbReference type="PROSITE" id="PS01228">
    <property type="entry name" value="COF_1"/>
    <property type="match status" value="1"/>
</dbReference>
<dbReference type="PANTHER" id="PTHR10000">
    <property type="entry name" value="PHOSPHOSERINE PHOSPHATASE"/>
    <property type="match status" value="1"/>
</dbReference>
<dbReference type="InterPro" id="IPR036412">
    <property type="entry name" value="HAD-like_sf"/>
</dbReference>
<proteinExistence type="predicted"/>
<keyword evidence="1" id="KW-0378">Hydrolase</keyword>
<name>A0A1C0YK24_9BACL</name>
<dbReference type="EMBL" id="MASJ01000003">
    <property type="protein sequence ID" value="OCS87532.1"/>
    <property type="molecule type" value="Genomic_DNA"/>
</dbReference>
<dbReference type="Gene3D" id="3.30.1240.10">
    <property type="match status" value="1"/>
</dbReference>
<organism evidence="1 2">
    <name type="scientific">Caryophanon tenue</name>
    <dbReference type="NCBI Taxonomy" id="33978"/>
    <lineage>
        <taxon>Bacteria</taxon>
        <taxon>Bacillati</taxon>
        <taxon>Bacillota</taxon>
        <taxon>Bacilli</taxon>
        <taxon>Bacillales</taxon>
        <taxon>Caryophanaceae</taxon>
        <taxon>Caryophanon</taxon>
    </lineage>
</organism>
<reference evidence="1 2" key="1">
    <citation type="submission" date="2016-07" db="EMBL/GenBank/DDBJ databases">
        <title>Caryophanon tenue genome sequencing.</title>
        <authorList>
            <person name="Verma A."/>
            <person name="Pal Y."/>
            <person name="Krishnamurthi S."/>
        </authorList>
    </citation>
    <scope>NUCLEOTIDE SEQUENCE [LARGE SCALE GENOMIC DNA]</scope>
    <source>
        <strain evidence="1 2">DSM 14152</strain>
    </source>
</reference>
<keyword evidence="2" id="KW-1185">Reference proteome</keyword>
<dbReference type="InterPro" id="IPR006379">
    <property type="entry name" value="HAD-SF_hydro_IIB"/>
</dbReference>
<dbReference type="CDD" id="cd07517">
    <property type="entry name" value="HAD_HPP"/>
    <property type="match status" value="1"/>
</dbReference>
<evidence type="ECO:0000313" key="1">
    <source>
        <dbReference type="EMBL" id="OCS87532.1"/>
    </source>
</evidence>
<dbReference type="OrthoDB" id="9810101at2"/>
<evidence type="ECO:0000313" key="2">
    <source>
        <dbReference type="Proteomes" id="UP000093199"/>
    </source>
</evidence>
<dbReference type="GO" id="GO:0016791">
    <property type="term" value="F:phosphatase activity"/>
    <property type="evidence" value="ECO:0007669"/>
    <property type="project" value="TreeGrafter"/>
</dbReference>
<dbReference type="InterPro" id="IPR023214">
    <property type="entry name" value="HAD_sf"/>
</dbReference>
<dbReference type="SFLD" id="SFLDS00003">
    <property type="entry name" value="Haloacid_Dehalogenase"/>
    <property type="match status" value="1"/>
</dbReference>